<reference evidence="1 2" key="1">
    <citation type="journal article" date="2015" name="Genome Biol. Evol.">
        <title>The genome of winter moth (Operophtera brumata) provides a genomic perspective on sexual dimorphism and phenology.</title>
        <authorList>
            <person name="Derks M.F."/>
            <person name="Smit S."/>
            <person name="Salis L."/>
            <person name="Schijlen E."/>
            <person name="Bossers A."/>
            <person name="Mateman C."/>
            <person name="Pijl A.S."/>
            <person name="de Ridder D."/>
            <person name="Groenen M.A."/>
            <person name="Visser M.E."/>
            <person name="Megens H.J."/>
        </authorList>
    </citation>
    <scope>NUCLEOTIDE SEQUENCE [LARGE SCALE GENOMIC DNA]</scope>
    <source>
        <strain evidence="1">WM2013NL</strain>
        <tissue evidence="1">Head and thorax</tissue>
    </source>
</reference>
<protein>
    <submittedName>
        <fullName evidence="1">Uncharacterized protein</fullName>
    </submittedName>
</protein>
<keyword evidence="2" id="KW-1185">Reference proteome</keyword>
<dbReference type="EMBL" id="JTDY01007405">
    <property type="protein sequence ID" value="KOB65227.1"/>
    <property type="molecule type" value="Genomic_DNA"/>
</dbReference>
<accession>A0A0L7KPM5</accession>
<organism evidence="1 2">
    <name type="scientific">Operophtera brumata</name>
    <name type="common">Winter moth</name>
    <name type="synonym">Phalaena brumata</name>
    <dbReference type="NCBI Taxonomy" id="104452"/>
    <lineage>
        <taxon>Eukaryota</taxon>
        <taxon>Metazoa</taxon>
        <taxon>Ecdysozoa</taxon>
        <taxon>Arthropoda</taxon>
        <taxon>Hexapoda</taxon>
        <taxon>Insecta</taxon>
        <taxon>Pterygota</taxon>
        <taxon>Neoptera</taxon>
        <taxon>Endopterygota</taxon>
        <taxon>Lepidoptera</taxon>
        <taxon>Glossata</taxon>
        <taxon>Ditrysia</taxon>
        <taxon>Geometroidea</taxon>
        <taxon>Geometridae</taxon>
        <taxon>Larentiinae</taxon>
        <taxon>Operophtera</taxon>
    </lineage>
</organism>
<comment type="caution">
    <text evidence="1">The sequence shown here is derived from an EMBL/GenBank/DDBJ whole genome shotgun (WGS) entry which is preliminary data.</text>
</comment>
<name>A0A0L7KPM5_OPEBR</name>
<evidence type="ECO:0000313" key="1">
    <source>
        <dbReference type="EMBL" id="KOB65227.1"/>
    </source>
</evidence>
<dbReference type="AlphaFoldDB" id="A0A0L7KPM5"/>
<gene>
    <name evidence="1" type="ORF">OBRU01_23022</name>
</gene>
<sequence>MSQLSLEVMANSVKKLEVMFTQQMDEFKGRIDKTASPSRATTCSLATEFSTFKDFIIGALQILQNQLQVISSEVDNIEMRSRRKILLLHGVPEANNEIISEVIVQTVVQKLKLDHFNKSAISRCHRMGRAATTDKPRPILFKLLDTEVRNKVWFAKTDLKGTGITMSEFLTKSRHDTFMAARQRFGISKCWTKDGCVFVLAPDGLRHHISSQQDLDKMLQMSAKKAPVRVVEPVVASRSRRALATAAAKK</sequence>
<dbReference type="Proteomes" id="UP000037510">
    <property type="component" value="Unassembled WGS sequence"/>
</dbReference>
<evidence type="ECO:0000313" key="2">
    <source>
        <dbReference type="Proteomes" id="UP000037510"/>
    </source>
</evidence>
<dbReference type="Gene3D" id="3.30.70.1820">
    <property type="entry name" value="L1 transposable element, RRM domain"/>
    <property type="match status" value="1"/>
</dbReference>
<proteinExistence type="predicted"/>